<gene>
    <name evidence="10" type="ordered locus">Bcell_0876</name>
</gene>
<keyword evidence="11" id="KW-1185">Reference proteome</keyword>
<evidence type="ECO:0000256" key="1">
    <source>
        <dbReference type="ARBA" id="ARBA00005879"/>
    </source>
</evidence>
<name>E6U1A5_EVAC2</name>
<proteinExistence type="inferred from homology"/>
<dbReference type="KEGG" id="bco:Bcell_0876"/>
<evidence type="ECO:0000313" key="10">
    <source>
        <dbReference type="EMBL" id="ADU29152.1"/>
    </source>
</evidence>
<dbReference type="SUPFAM" id="SSF53790">
    <property type="entry name" value="Tetrapyrrole methylase"/>
    <property type="match status" value="1"/>
</dbReference>
<dbReference type="FunFam" id="3.40.1010.10:FF:000001">
    <property type="entry name" value="Siroheme synthase"/>
    <property type="match status" value="1"/>
</dbReference>
<evidence type="ECO:0000256" key="5">
    <source>
        <dbReference type="ARBA" id="ARBA00022679"/>
    </source>
</evidence>
<dbReference type="RefSeq" id="WP_013487493.1">
    <property type="nucleotide sequence ID" value="NC_014829.1"/>
</dbReference>
<dbReference type="Gene3D" id="3.30.950.10">
    <property type="entry name" value="Methyltransferase, Cobalt-precorrin-4 Transmethylase, Domain 2"/>
    <property type="match status" value="1"/>
</dbReference>
<dbReference type="PANTHER" id="PTHR45790:SF3">
    <property type="entry name" value="S-ADENOSYL-L-METHIONINE-DEPENDENT UROPORPHYRINOGEN III METHYLTRANSFERASE, CHLOROPLASTIC"/>
    <property type="match status" value="1"/>
</dbReference>
<dbReference type="STRING" id="649639.Bcell_0876"/>
<comment type="similarity">
    <text evidence="1">Belongs to the precorrin methyltransferase family.</text>
</comment>
<dbReference type="InterPro" id="IPR000878">
    <property type="entry name" value="4pyrrol_Mease"/>
</dbReference>
<evidence type="ECO:0000259" key="9">
    <source>
        <dbReference type="Pfam" id="PF00590"/>
    </source>
</evidence>
<dbReference type="Proteomes" id="UP000001401">
    <property type="component" value="Chromosome"/>
</dbReference>
<dbReference type="InterPro" id="IPR003043">
    <property type="entry name" value="Uropor_MeTrfase_CS"/>
</dbReference>
<evidence type="ECO:0000256" key="8">
    <source>
        <dbReference type="ARBA" id="ARBA00079776"/>
    </source>
</evidence>
<dbReference type="EC" id="2.1.1.107" evidence="2"/>
<dbReference type="InterPro" id="IPR006366">
    <property type="entry name" value="CobA/CysG_C"/>
</dbReference>
<dbReference type="GO" id="GO:0004851">
    <property type="term" value="F:uroporphyrin-III C-methyltransferase activity"/>
    <property type="evidence" value="ECO:0007669"/>
    <property type="project" value="UniProtKB-EC"/>
</dbReference>
<reference evidence="10 11" key="1">
    <citation type="submission" date="2010-12" db="EMBL/GenBank/DDBJ databases">
        <title>Complete sequence of Bacillus cellulosilyticus DSM 2522.</title>
        <authorList>
            <consortium name="US DOE Joint Genome Institute"/>
            <person name="Lucas S."/>
            <person name="Copeland A."/>
            <person name="Lapidus A."/>
            <person name="Cheng J.-F."/>
            <person name="Bruce D."/>
            <person name="Goodwin L."/>
            <person name="Pitluck S."/>
            <person name="Chertkov O."/>
            <person name="Detter J.C."/>
            <person name="Han C."/>
            <person name="Tapia R."/>
            <person name="Land M."/>
            <person name="Hauser L."/>
            <person name="Jeffries C."/>
            <person name="Kyrpides N."/>
            <person name="Ivanova N."/>
            <person name="Mikhailova N."/>
            <person name="Brumm P."/>
            <person name="Mead D."/>
            <person name="Woyke T."/>
        </authorList>
    </citation>
    <scope>NUCLEOTIDE SEQUENCE [LARGE SCALE GENOMIC DNA]</scope>
    <source>
        <strain evidence="11">ATCC 21833 / DSM 2522 / FERM P-1141 / JCM 9156 / N-4</strain>
    </source>
</reference>
<evidence type="ECO:0000256" key="3">
    <source>
        <dbReference type="ARBA" id="ARBA00018323"/>
    </source>
</evidence>
<dbReference type="AlphaFoldDB" id="E6U1A5"/>
<keyword evidence="4 10" id="KW-0489">Methyltransferase</keyword>
<dbReference type="InterPro" id="IPR014776">
    <property type="entry name" value="4pyrrole_Mease_sub2"/>
</dbReference>
<dbReference type="GO" id="GO:0019354">
    <property type="term" value="P:siroheme biosynthetic process"/>
    <property type="evidence" value="ECO:0007669"/>
    <property type="project" value="InterPro"/>
</dbReference>
<dbReference type="InterPro" id="IPR050161">
    <property type="entry name" value="Siro_Cobalamin_biosynth"/>
</dbReference>
<dbReference type="GO" id="GO:0032259">
    <property type="term" value="P:methylation"/>
    <property type="evidence" value="ECO:0007669"/>
    <property type="project" value="UniProtKB-KW"/>
</dbReference>
<dbReference type="EMBL" id="CP002394">
    <property type="protein sequence ID" value="ADU29152.1"/>
    <property type="molecule type" value="Genomic_DNA"/>
</dbReference>
<dbReference type="PROSITE" id="PS00839">
    <property type="entry name" value="SUMT_1"/>
    <property type="match status" value="1"/>
</dbReference>
<dbReference type="eggNOG" id="COG0007">
    <property type="taxonomic scope" value="Bacteria"/>
</dbReference>
<evidence type="ECO:0000256" key="4">
    <source>
        <dbReference type="ARBA" id="ARBA00022603"/>
    </source>
</evidence>
<evidence type="ECO:0000256" key="7">
    <source>
        <dbReference type="ARBA" id="ARBA00023244"/>
    </source>
</evidence>
<dbReference type="InterPro" id="IPR014777">
    <property type="entry name" value="4pyrrole_Mease_sub1"/>
</dbReference>
<sequence length="261" mass="28483">MNNGKVFFVGAGPGDADLITVKGAKAIQCADVIVYDRLINKDLLDYAKPLVELIYCGKLPDRHIIPQENINEIIVEHAKKGKTVVRLKGGDPSIFGRVGEEAEHCVNNGVSYEIVPGITSGIAATTYAGIPLTHRDLSSSCAFITGHKRTDQIQKETQWDKLATSVDTLVFYMGVGNLRMIQEQLVLHGRSRKTPVALVRWGTTEEQETLVGTLDNIVEKVEAAQFRSPAIIVVGEVVTLREKLAWFAEKGAETLTVAQGS</sequence>
<dbReference type="NCBIfam" id="TIGR01469">
    <property type="entry name" value="cobA_cysG_Cterm"/>
    <property type="match status" value="1"/>
</dbReference>
<dbReference type="Pfam" id="PF00590">
    <property type="entry name" value="TP_methylase"/>
    <property type="match status" value="1"/>
</dbReference>
<organism evidence="10 11">
    <name type="scientific">Evansella cellulosilytica (strain ATCC 21833 / DSM 2522 / FERM P-1141 / JCM 9156 / N-4)</name>
    <name type="common">Bacillus cellulosilyticus</name>
    <dbReference type="NCBI Taxonomy" id="649639"/>
    <lineage>
        <taxon>Bacteria</taxon>
        <taxon>Bacillati</taxon>
        <taxon>Bacillota</taxon>
        <taxon>Bacilli</taxon>
        <taxon>Bacillales</taxon>
        <taxon>Bacillaceae</taxon>
        <taxon>Evansella</taxon>
    </lineage>
</organism>
<dbReference type="Gene3D" id="3.40.1010.10">
    <property type="entry name" value="Cobalt-precorrin-4 Transmethylase, Domain 1"/>
    <property type="match status" value="1"/>
</dbReference>
<accession>E6U1A5</accession>
<evidence type="ECO:0000256" key="6">
    <source>
        <dbReference type="ARBA" id="ARBA00022691"/>
    </source>
</evidence>
<dbReference type="OrthoDB" id="9815856at2"/>
<dbReference type="PANTHER" id="PTHR45790">
    <property type="entry name" value="SIROHEME SYNTHASE-RELATED"/>
    <property type="match status" value="1"/>
</dbReference>
<dbReference type="NCBIfam" id="NF004790">
    <property type="entry name" value="PRK06136.1"/>
    <property type="match status" value="1"/>
</dbReference>
<feature type="domain" description="Tetrapyrrole methylase" evidence="9">
    <location>
        <begin position="5"/>
        <end position="217"/>
    </location>
</feature>
<dbReference type="InterPro" id="IPR035996">
    <property type="entry name" value="4pyrrol_Methylase_sf"/>
</dbReference>
<keyword evidence="7" id="KW-0627">Porphyrin biosynthesis</keyword>
<dbReference type="FunFam" id="3.30.950.10:FF:000001">
    <property type="entry name" value="Siroheme synthase"/>
    <property type="match status" value="1"/>
</dbReference>
<keyword evidence="6" id="KW-0949">S-adenosyl-L-methionine</keyword>
<evidence type="ECO:0000256" key="2">
    <source>
        <dbReference type="ARBA" id="ARBA00012162"/>
    </source>
</evidence>
<keyword evidence="5 10" id="KW-0808">Transferase</keyword>
<evidence type="ECO:0000313" key="11">
    <source>
        <dbReference type="Proteomes" id="UP000001401"/>
    </source>
</evidence>
<dbReference type="HOGENOM" id="CLU_011276_7_0_9"/>
<protein>
    <recommendedName>
        <fullName evidence="3">Uroporphyrinogen-III C-methyltransferase</fullName>
        <ecNumber evidence="2">2.1.1.107</ecNumber>
    </recommendedName>
    <alternativeName>
        <fullName evidence="8">Uroporphyrinogen III methylase</fullName>
    </alternativeName>
</protein>
<dbReference type="CDD" id="cd11642">
    <property type="entry name" value="SUMT"/>
    <property type="match status" value="1"/>
</dbReference>